<dbReference type="Proteomes" id="UP000268093">
    <property type="component" value="Unassembled WGS sequence"/>
</dbReference>
<dbReference type="OrthoDB" id="408964at2759"/>
<protein>
    <recommendedName>
        <fullName evidence="2">POLO box domain-containing protein</fullName>
    </recommendedName>
</protein>
<organism evidence="3 4">
    <name type="scientific">Jimgerdemannia flammicorona</name>
    <dbReference type="NCBI Taxonomy" id="994334"/>
    <lineage>
        <taxon>Eukaryota</taxon>
        <taxon>Fungi</taxon>
        <taxon>Fungi incertae sedis</taxon>
        <taxon>Mucoromycota</taxon>
        <taxon>Mucoromycotina</taxon>
        <taxon>Endogonomycetes</taxon>
        <taxon>Endogonales</taxon>
        <taxon>Endogonaceae</taxon>
        <taxon>Jimgerdemannia</taxon>
    </lineage>
</organism>
<reference evidence="3 4" key="1">
    <citation type="journal article" date="2018" name="New Phytol.">
        <title>Phylogenomics of Endogonaceae and evolution of mycorrhizas within Mucoromycota.</title>
        <authorList>
            <person name="Chang Y."/>
            <person name="Desiro A."/>
            <person name="Na H."/>
            <person name="Sandor L."/>
            <person name="Lipzen A."/>
            <person name="Clum A."/>
            <person name="Barry K."/>
            <person name="Grigoriev I.V."/>
            <person name="Martin F.M."/>
            <person name="Stajich J.E."/>
            <person name="Smith M.E."/>
            <person name="Bonito G."/>
            <person name="Spatafora J.W."/>
        </authorList>
    </citation>
    <scope>NUCLEOTIDE SEQUENCE [LARGE SCALE GENOMIC DNA]</scope>
    <source>
        <strain evidence="3 4">GMNB39</strain>
    </source>
</reference>
<dbReference type="AlphaFoldDB" id="A0A433DCP7"/>
<keyword evidence="4" id="KW-1185">Reference proteome</keyword>
<name>A0A433DCP7_9FUNG</name>
<comment type="caution">
    <text evidence="3">The sequence shown here is derived from an EMBL/GenBank/DDBJ whole genome shotgun (WGS) entry which is preliminary data.</text>
</comment>
<dbReference type="Gene3D" id="3.30.1120.30">
    <property type="entry name" value="POLO box domain"/>
    <property type="match status" value="3"/>
</dbReference>
<dbReference type="InterPro" id="IPR033695">
    <property type="entry name" value="POLO_box_2"/>
</dbReference>
<dbReference type="Pfam" id="PF00659">
    <property type="entry name" value="POLO_box"/>
    <property type="match status" value="1"/>
</dbReference>
<dbReference type="CDD" id="cd13117">
    <property type="entry name" value="POLO_box_2"/>
    <property type="match status" value="1"/>
</dbReference>
<feature type="region of interest" description="Disordered" evidence="1">
    <location>
        <begin position="1"/>
        <end position="43"/>
    </location>
</feature>
<dbReference type="InterPro" id="IPR036947">
    <property type="entry name" value="POLO_box_dom_sf"/>
</dbReference>
<feature type="compositionally biased region" description="Basic and acidic residues" evidence="1">
    <location>
        <begin position="8"/>
        <end position="19"/>
    </location>
</feature>
<evidence type="ECO:0000259" key="2">
    <source>
        <dbReference type="Pfam" id="PF00659"/>
    </source>
</evidence>
<proteinExistence type="predicted"/>
<evidence type="ECO:0000313" key="4">
    <source>
        <dbReference type="Proteomes" id="UP000268093"/>
    </source>
</evidence>
<evidence type="ECO:0000313" key="3">
    <source>
        <dbReference type="EMBL" id="RUP48622.1"/>
    </source>
</evidence>
<gene>
    <name evidence="3" type="ORF">BC936DRAFT_144288</name>
</gene>
<feature type="non-terminal residue" evidence="3">
    <location>
        <position position="1"/>
    </location>
</feature>
<dbReference type="EMBL" id="RBNI01003181">
    <property type="protein sequence ID" value="RUP48622.1"/>
    <property type="molecule type" value="Genomic_DNA"/>
</dbReference>
<dbReference type="InterPro" id="IPR000959">
    <property type="entry name" value="POLO_box_dom"/>
</dbReference>
<accession>A0A433DCP7</accession>
<sequence length="272" mass="30988">SVATLQHVRGDAQDAREDLLGEGGGDIVHQEEHEVGRSVAEGDEGKFARRTSIDIHQHVGRLYQQALPLLFRSFEYIHSTKDPVRGQAVATRKSYHMQDYPAELQKKMLLMKYFRDYMAENLIKASYVQGGDEGPRKNLDFLTKYLRTKNGVMFRLSNRVLQVCGFSVSTDVTCTIVDYVISVMPTPSFIFFFFCHQINFFDHTKIIISEDATVVSYIDKKRQLSTYRLEDCFNGDEPELVSRLKYAKDILGELIERRTGSPASAKKQGVGK</sequence>
<feature type="domain" description="POLO box" evidence="2">
    <location>
        <begin position="196"/>
        <end position="242"/>
    </location>
</feature>
<dbReference type="SUPFAM" id="SSF82615">
    <property type="entry name" value="Polo-box domain"/>
    <property type="match status" value="3"/>
</dbReference>
<evidence type="ECO:0000256" key="1">
    <source>
        <dbReference type="SAM" id="MobiDB-lite"/>
    </source>
</evidence>